<feature type="compositionally biased region" description="Acidic residues" evidence="1">
    <location>
        <begin position="55"/>
        <end position="78"/>
    </location>
</feature>
<feature type="compositionally biased region" description="Polar residues" evidence="1">
    <location>
        <begin position="23"/>
        <end position="42"/>
    </location>
</feature>
<dbReference type="EMBL" id="MRDB01000165">
    <property type="protein sequence ID" value="RKL20538.1"/>
    <property type="molecule type" value="Genomic_DNA"/>
</dbReference>
<feature type="region of interest" description="Disordered" evidence="1">
    <location>
        <begin position="1"/>
        <end position="108"/>
    </location>
</feature>
<dbReference type="AlphaFoldDB" id="A0A420RU65"/>
<name>A0A420RU65_GIBIN</name>
<proteinExistence type="predicted"/>
<accession>A0A420RU65</accession>
<dbReference type="Proteomes" id="UP000283569">
    <property type="component" value="Unassembled WGS sequence"/>
</dbReference>
<protein>
    <submittedName>
        <fullName evidence="2">Uncharacterized protein</fullName>
    </submittedName>
</protein>
<gene>
    <name evidence="2" type="ORF">BFJ72_g15030</name>
</gene>
<sequence>MVIAKATEWLAEKREPAVPSAQPVGSNSDFGSNSSMPNQPWSITRDRQQAQALPEDVDDAEYNGAEDPESDQPEEDVDLGPARPPAKRTCTVYRQLTGDSSPEPSNVI</sequence>
<organism evidence="2 3">
    <name type="scientific">Gibberella intermedia</name>
    <name type="common">Bulb rot disease fungus</name>
    <name type="synonym">Fusarium proliferatum</name>
    <dbReference type="NCBI Taxonomy" id="948311"/>
    <lineage>
        <taxon>Eukaryota</taxon>
        <taxon>Fungi</taxon>
        <taxon>Dikarya</taxon>
        <taxon>Ascomycota</taxon>
        <taxon>Pezizomycotina</taxon>
        <taxon>Sordariomycetes</taxon>
        <taxon>Hypocreomycetidae</taxon>
        <taxon>Hypocreales</taxon>
        <taxon>Nectriaceae</taxon>
        <taxon>Fusarium</taxon>
        <taxon>Fusarium fujikuroi species complex</taxon>
    </lineage>
</organism>
<evidence type="ECO:0000313" key="2">
    <source>
        <dbReference type="EMBL" id="RKL20538.1"/>
    </source>
</evidence>
<evidence type="ECO:0000256" key="1">
    <source>
        <dbReference type="SAM" id="MobiDB-lite"/>
    </source>
</evidence>
<comment type="caution">
    <text evidence="2">The sequence shown here is derived from an EMBL/GenBank/DDBJ whole genome shotgun (WGS) entry which is preliminary data.</text>
</comment>
<reference evidence="2 3" key="1">
    <citation type="journal article" date="2018" name="Sci. Rep.">
        <title>Characterisation of pathogen-specific regions and novel effector candidates in Fusarium oxysporum f. sp. cepae.</title>
        <authorList>
            <person name="Armitage A.D."/>
            <person name="Taylor A."/>
            <person name="Sobczyk M.K."/>
            <person name="Baxter L."/>
            <person name="Greenfield B.P."/>
            <person name="Bates H.J."/>
            <person name="Wilson F."/>
            <person name="Jackson A.C."/>
            <person name="Ott S."/>
            <person name="Harrison R.J."/>
            <person name="Clarkson J.P."/>
        </authorList>
    </citation>
    <scope>NUCLEOTIDE SEQUENCE [LARGE SCALE GENOMIC DNA]</scope>
    <source>
        <strain evidence="2 3">Fp_A8</strain>
    </source>
</reference>
<evidence type="ECO:0000313" key="3">
    <source>
        <dbReference type="Proteomes" id="UP000283569"/>
    </source>
</evidence>
<feature type="compositionally biased region" description="Polar residues" evidence="1">
    <location>
        <begin position="92"/>
        <end position="108"/>
    </location>
</feature>